<dbReference type="SUPFAM" id="SSF74653">
    <property type="entry name" value="TolA/TonB C-terminal domain"/>
    <property type="match status" value="1"/>
</dbReference>
<dbReference type="eggNOG" id="COG0810">
    <property type="taxonomic scope" value="Bacteria"/>
</dbReference>
<dbReference type="GO" id="GO:0055085">
    <property type="term" value="P:transmembrane transport"/>
    <property type="evidence" value="ECO:0007669"/>
    <property type="project" value="InterPro"/>
</dbReference>
<dbReference type="STRING" id="865937.Gilli_1237"/>
<reference evidence="4" key="1">
    <citation type="journal article" date="2012" name="Stand. Genomic Sci.">
        <title>Genome sequence of the Antarctic rhodopsins-containing flavobacterium Gillisia limnaea type strain (R-8282(T)).</title>
        <authorList>
            <person name="Riedel T."/>
            <person name="Held B."/>
            <person name="Nolan M."/>
            <person name="Lucas S."/>
            <person name="Lapidus A."/>
            <person name="Tice H."/>
            <person name="Del Rio T.G."/>
            <person name="Cheng J.F."/>
            <person name="Han C."/>
            <person name="Tapia R."/>
            <person name="Goodwin L.A."/>
            <person name="Pitluck S."/>
            <person name="Liolios K."/>
            <person name="Mavromatis K."/>
            <person name="Pagani I."/>
            <person name="Ivanova N."/>
            <person name="Mikhailova N."/>
            <person name="Pati A."/>
            <person name="Chen A."/>
            <person name="Palaniappan K."/>
            <person name="Land M."/>
            <person name="Rohde M."/>
            <person name="Tindall B.J."/>
            <person name="Detter J.C."/>
            <person name="Goker M."/>
            <person name="Bristow J."/>
            <person name="Eisen J.A."/>
            <person name="Markowitz V."/>
            <person name="Hugenholtz P."/>
            <person name="Kyrpides N.C."/>
            <person name="Klenk H.P."/>
            <person name="Woyke T."/>
        </authorList>
    </citation>
    <scope>NUCLEOTIDE SEQUENCE [LARGE SCALE GENOMIC DNA]</scope>
    <source>
        <strain evidence="4">DSM 15749 / LMG 21470 / R-8282</strain>
    </source>
</reference>
<accession>H2BWG2</accession>
<keyword evidence="1" id="KW-0732">Signal</keyword>
<dbReference type="EMBL" id="JH594606">
    <property type="protein sequence ID" value="EHQ01905.1"/>
    <property type="molecule type" value="Genomic_DNA"/>
</dbReference>
<protein>
    <submittedName>
        <fullName evidence="3">TonB containing protein</fullName>
    </submittedName>
</protein>
<dbReference type="RefSeq" id="WP_006988222.1">
    <property type="nucleotide sequence ID" value="NZ_JH594606.1"/>
</dbReference>
<feature type="domain" description="TonB C-terminal" evidence="2">
    <location>
        <begin position="66"/>
        <end position="138"/>
    </location>
</feature>
<dbReference type="OrthoDB" id="1522859at2"/>
<dbReference type="Gene3D" id="3.30.1150.10">
    <property type="match status" value="1"/>
</dbReference>
<dbReference type="HOGENOM" id="CLU_065795_2_1_10"/>
<dbReference type="Pfam" id="PF03544">
    <property type="entry name" value="TonB_C"/>
    <property type="match status" value="1"/>
</dbReference>
<feature type="signal peptide" evidence="1">
    <location>
        <begin position="1"/>
        <end position="19"/>
    </location>
</feature>
<evidence type="ECO:0000313" key="3">
    <source>
        <dbReference type="EMBL" id="EHQ01905.1"/>
    </source>
</evidence>
<proteinExistence type="predicted"/>
<keyword evidence="4" id="KW-1185">Reference proteome</keyword>
<dbReference type="InterPro" id="IPR037682">
    <property type="entry name" value="TonB_C"/>
</dbReference>
<evidence type="ECO:0000259" key="2">
    <source>
        <dbReference type="Pfam" id="PF03544"/>
    </source>
</evidence>
<evidence type="ECO:0000313" key="4">
    <source>
        <dbReference type="Proteomes" id="UP000003844"/>
    </source>
</evidence>
<organism evidence="3 4">
    <name type="scientific">Gillisia limnaea (strain DSM 15749 / LMG 21470 / R-8282)</name>
    <dbReference type="NCBI Taxonomy" id="865937"/>
    <lineage>
        <taxon>Bacteria</taxon>
        <taxon>Pseudomonadati</taxon>
        <taxon>Bacteroidota</taxon>
        <taxon>Flavobacteriia</taxon>
        <taxon>Flavobacteriales</taxon>
        <taxon>Flavobacteriaceae</taxon>
        <taxon>Gillisia</taxon>
    </lineage>
</organism>
<feature type="chain" id="PRO_5003560395" evidence="1">
    <location>
        <begin position="20"/>
        <end position="138"/>
    </location>
</feature>
<dbReference type="Proteomes" id="UP000003844">
    <property type="component" value="Unassembled WGS sequence"/>
</dbReference>
<sequence length="138" mass="15337">MKKLILVVAVFFFTGLGFAQEGVKVSGNTISVKEIAPVWPGCKKSKASSEDCFNKMVAQHIKENYKFPRDKDGEFIRGKTTVSFLIDEKGEVSKVTAEGPKKEINQEAMRIVKLFPKMVPGNSGGKPISVKYKMPFTF</sequence>
<gene>
    <name evidence="3" type="ORF">Gilli_1237</name>
</gene>
<dbReference type="AlphaFoldDB" id="H2BWG2"/>
<name>H2BWG2_GILLR</name>
<evidence type="ECO:0000256" key="1">
    <source>
        <dbReference type="SAM" id="SignalP"/>
    </source>
</evidence>